<evidence type="ECO:0000256" key="3">
    <source>
        <dbReference type="SAM" id="Coils"/>
    </source>
</evidence>
<comment type="similarity">
    <text evidence="1">Belongs to the RRF family.</text>
</comment>
<evidence type="ECO:0000313" key="6">
    <source>
        <dbReference type="Proteomes" id="UP000176604"/>
    </source>
</evidence>
<gene>
    <name evidence="5" type="ORF">A3J43_02435</name>
</gene>
<dbReference type="Pfam" id="PF01765">
    <property type="entry name" value="RRF"/>
    <property type="match status" value="1"/>
</dbReference>
<comment type="caution">
    <text evidence="5">The sequence shown here is derived from an EMBL/GenBank/DDBJ whole genome shotgun (WGS) entry which is preliminary data.</text>
</comment>
<evidence type="ECO:0000313" key="5">
    <source>
        <dbReference type="EMBL" id="OGL78351.1"/>
    </source>
</evidence>
<keyword evidence="2" id="KW-0648">Protein biosynthesis</keyword>
<evidence type="ECO:0000259" key="4">
    <source>
        <dbReference type="Pfam" id="PF01765"/>
    </source>
</evidence>
<dbReference type="InterPro" id="IPR036191">
    <property type="entry name" value="RRF_sf"/>
</dbReference>
<protein>
    <submittedName>
        <fullName evidence="5">Ribosome recycling factor</fullName>
    </submittedName>
</protein>
<dbReference type="GO" id="GO:0043023">
    <property type="term" value="F:ribosomal large subunit binding"/>
    <property type="evidence" value="ECO:0007669"/>
    <property type="project" value="TreeGrafter"/>
</dbReference>
<keyword evidence="3" id="KW-0175">Coiled coil</keyword>
<evidence type="ECO:0000256" key="2">
    <source>
        <dbReference type="ARBA" id="ARBA00022917"/>
    </source>
</evidence>
<dbReference type="Proteomes" id="UP000176604">
    <property type="component" value="Unassembled WGS sequence"/>
</dbReference>
<dbReference type="Gene3D" id="1.10.132.20">
    <property type="entry name" value="Ribosome-recycling factor"/>
    <property type="match status" value="1"/>
</dbReference>
<reference evidence="5 6" key="1">
    <citation type="journal article" date="2016" name="Nat. Commun.">
        <title>Thousands of microbial genomes shed light on interconnected biogeochemical processes in an aquifer system.</title>
        <authorList>
            <person name="Anantharaman K."/>
            <person name="Brown C.T."/>
            <person name="Hug L.A."/>
            <person name="Sharon I."/>
            <person name="Castelle C.J."/>
            <person name="Probst A.J."/>
            <person name="Thomas B.C."/>
            <person name="Singh A."/>
            <person name="Wilkins M.J."/>
            <person name="Karaoz U."/>
            <person name="Brodie E.L."/>
            <person name="Williams K.H."/>
            <person name="Hubbard S.S."/>
            <person name="Banfield J.F."/>
        </authorList>
    </citation>
    <scope>NUCLEOTIDE SEQUENCE [LARGE SCALE GENOMIC DNA]</scope>
</reference>
<dbReference type="InterPro" id="IPR002661">
    <property type="entry name" value="Ribosome_recyc_fac"/>
</dbReference>
<dbReference type="EMBL" id="MGEF01000033">
    <property type="protein sequence ID" value="OGL78351.1"/>
    <property type="molecule type" value="Genomic_DNA"/>
</dbReference>
<feature type="coiled-coil region" evidence="3">
    <location>
        <begin position="131"/>
        <end position="176"/>
    </location>
</feature>
<sequence>MPTLLESFNPPSQKIKDHLEHELSSLRTGKASPALIEHLPVKAYGASMKLMELGSISAADAKTLVVEPWDKAVLKDIERALQEANIGCGIAVDKDVIRVTLPALTAETREAMKKQVHKEVEKAKVSLRGVRDDVRNAVQAQEKEKQISEDEKFRQLEQLDKEAKRWQEELEKAGEKKVRELEF</sequence>
<name>A0A1F7UJ91_9BACT</name>
<dbReference type="SUPFAM" id="SSF55194">
    <property type="entry name" value="Ribosome recycling factor, RRF"/>
    <property type="match status" value="1"/>
</dbReference>
<dbReference type="NCBIfam" id="TIGR00496">
    <property type="entry name" value="frr"/>
    <property type="match status" value="1"/>
</dbReference>
<accession>A0A1F7UJ91</accession>
<dbReference type="Gene3D" id="3.30.1360.40">
    <property type="match status" value="1"/>
</dbReference>
<dbReference type="FunFam" id="3.30.1360.40:FF:000001">
    <property type="entry name" value="Ribosome-recycling factor"/>
    <property type="match status" value="1"/>
</dbReference>
<dbReference type="STRING" id="1802397.A3J43_02435"/>
<proteinExistence type="inferred from homology"/>
<dbReference type="AlphaFoldDB" id="A0A1F7UJ91"/>
<organism evidence="5 6">
    <name type="scientific">Candidatus Uhrbacteria bacterium RIFCSPHIGHO2_12_FULL_54_23</name>
    <dbReference type="NCBI Taxonomy" id="1802397"/>
    <lineage>
        <taxon>Bacteria</taxon>
        <taxon>Candidatus Uhriibacteriota</taxon>
    </lineage>
</organism>
<evidence type="ECO:0000256" key="1">
    <source>
        <dbReference type="ARBA" id="ARBA00005912"/>
    </source>
</evidence>
<dbReference type="GO" id="GO:0006412">
    <property type="term" value="P:translation"/>
    <property type="evidence" value="ECO:0007669"/>
    <property type="project" value="UniProtKB-KW"/>
</dbReference>
<dbReference type="PANTHER" id="PTHR20982:SF3">
    <property type="entry name" value="MITOCHONDRIAL RIBOSOME RECYCLING FACTOR PSEUDO 1"/>
    <property type="match status" value="1"/>
</dbReference>
<dbReference type="InterPro" id="IPR023584">
    <property type="entry name" value="Ribosome_recyc_fac_dom"/>
</dbReference>
<feature type="domain" description="Ribosome recycling factor" evidence="4">
    <location>
        <begin position="19"/>
        <end position="181"/>
    </location>
</feature>
<dbReference type="PANTHER" id="PTHR20982">
    <property type="entry name" value="RIBOSOME RECYCLING FACTOR"/>
    <property type="match status" value="1"/>
</dbReference>